<name>A0A839E4X8_9MICO</name>
<dbReference type="AlphaFoldDB" id="A0A839E4X8"/>
<protein>
    <submittedName>
        <fullName evidence="1">Glycosyltransferase involved in cell wall biosynthesis</fullName>
    </submittedName>
</protein>
<dbReference type="Proteomes" id="UP000585905">
    <property type="component" value="Unassembled WGS sequence"/>
</dbReference>
<sequence>MTHFGFVSTVPPTRCGLATFTEALADALLDDPRSSASVVRVLDAPDGTGLTGRLAFAGPSVDLIAGRPRTVRQAAAMLSGCDVAIVQHEYGIYGGADGEEVVALLEATASPAIVVLHTVLPDPTAHQHEVLIAVCRRASVVIVMTERARMTLARVFGVDGPRVRVVPHGVTTMVAAAPPAGSTRRVLTWGLISPGKGLEWGIRAMSLLRDVHPQVHYLMAGQTHPKVIAQSGERYRTKLAGLVAQLELEQRVRLDGRYLDPAELARLLATADAVLLPYDSTDQATSGVLAEAVAAGIPVVATGFPHAIELLAGGAGIVVPHRDPESMADALRAILTTDAVAHAMRRSAALSSANTSWLAVAEQYRAIAAELVHLQLV</sequence>
<gene>
    <name evidence="1" type="ORF">FHX53_001314</name>
</gene>
<dbReference type="GO" id="GO:0016740">
    <property type="term" value="F:transferase activity"/>
    <property type="evidence" value="ECO:0007669"/>
    <property type="project" value="UniProtKB-KW"/>
</dbReference>
<keyword evidence="1" id="KW-0808">Transferase</keyword>
<dbReference type="PANTHER" id="PTHR12526">
    <property type="entry name" value="GLYCOSYLTRANSFERASE"/>
    <property type="match status" value="1"/>
</dbReference>
<accession>A0A839E4X8</accession>
<dbReference type="RefSeq" id="WP_182490522.1">
    <property type="nucleotide sequence ID" value="NZ_BAAAOV010000005.1"/>
</dbReference>
<keyword evidence="2" id="KW-1185">Reference proteome</keyword>
<dbReference type="PANTHER" id="PTHR12526:SF572">
    <property type="entry name" value="BLL5144 PROTEIN"/>
    <property type="match status" value="1"/>
</dbReference>
<reference evidence="1 2" key="1">
    <citation type="submission" date="2020-07" db="EMBL/GenBank/DDBJ databases">
        <title>Sequencing the genomes of 1000 actinobacteria strains.</title>
        <authorList>
            <person name="Klenk H.-P."/>
        </authorList>
    </citation>
    <scope>NUCLEOTIDE SEQUENCE [LARGE SCALE GENOMIC DNA]</scope>
    <source>
        <strain evidence="1 2">DSM 19663</strain>
    </source>
</reference>
<dbReference type="Gene3D" id="3.40.50.2000">
    <property type="entry name" value="Glycogen Phosphorylase B"/>
    <property type="match status" value="2"/>
</dbReference>
<comment type="caution">
    <text evidence="1">The sequence shown here is derived from an EMBL/GenBank/DDBJ whole genome shotgun (WGS) entry which is preliminary data.</text>
</comment>
<organism evidence="1 2">
    <name type="scientific">Microcella alkalica</name>
    <dbReference type="NCBI Taxonomy" id="355930"/>
    <lineage>
        <taxon>Bacteria</taxon>
        <taxon>Bacillati</taxon>
        <taxon>Actinomycetota</taxon>
        <taxon>Actinomycetes</taxon>
        <taxon>Micrococcales</taxon>
        <taxon>Microbacteriaceae</taxon>
        <taxon>Microcella</taxon>
    </lineage>
</organism>
<dbReference type="Pfam" id="PF13692">
    <property type="entry name" value="Glyco_trans_1_4"/>
    <property type="match status" value="1"/>
</dbReference>
<dbReference type="SUPFAM" id="SSF53756">
    <property type="entry name" value="UDP-Glycosyltransferase/glycogen phosphorylase"/>
    <property type="match status" value="1"/>
</dbReference>
<dbReference type="EMBL" id="JACGWX010000002">
    <property type="protein sequence ID" value="MBA8847729.1"/>
    <property type="molecule type" value="Genomic_DNA"/>
</dbReference>
<proteinExistence type="predicted"/>
<evidence type="ECO:0000313" key="1">
    <source>
        <dbReference type="EMBL" id="MBA8847729.1"/>
    </source>
</evidence>
<evidence type="ECO:0000313" key="2">
    <source>
        <dbReference type="Proteomes" id="UP000585905"/>
    </source>
</evidence>